<keyword evidence="3 7" id="KW-0574">Periplasm</keyword>
<keyword evidence="5 7" id="KW-0143">Chaperone</keyword>
<dbReference type="SUPFAM" id="SSF109998">
    <property type="entry name" value="Triger factor/SurA peptide-binding domain-like"/>
    <property type="match status" value="1"/>
</dbReference>
<evidence type="ECO:0000256" key="5">
    <source>
        <dbReference type="ARBA" id="ARBA00023186"/>
    </source>
</evidence>
<dbReference type="NCBIfam" id="NF008038">
    <property type="entry name" value="PRK10770.1"/>
    <property type="match status" value="1"/>
</dbReference>
<dbReference type="InterPro" id="IPR023034">
    <property type="entry name" value="PPIase_SurA"/>
</dbReference>
<dbReference type="Gene3D" id="1.10.4030.10">
    <property type="entry name" value="Porin chaperone SurA, peptide-binding domain"/>
    <property type="match status" value="1"/>
</dbReference>
<dbReference type="Pfam" id="PF00639">
    <property type="entry name" value="Rotamase"/>
    <property type="match status" value="1"/>
</dbReference>
<dbReference type="GO" id="GO:0050821">
    <property type="term" value="P:protein stabilization"/>
    <property type="evidence" value="ECO:0007669"/>
    <property type="project" value="InterPro"/>
</dbReference>
<evidence type="ECO:0000256" key="1">
    <source>
        <dbReference type="ARBA" id="ARBA00022729"/>
    </source>
</evidence>
<evidence type="ECO:0000256" key="3">
    <source>
        <dbReference type="ARBA" id="ARBA00022764"/>
    </source>
</evidence>
<dbReference type="RefSeq" id="WP_093318075.1">
    <property type="nucleotide sequence ID" value="NZ_FOHV01000005.1"/>
</dbReference>
<evidence type="ECO:0000259" key="8">
    <source>
        <dbReference type="PROSITE" id="PS50198"/>
    </source>
</evidence>
<sequence precursor="true">MKKIHKILLVSLVCGQLFSQIAYSAPVEMNSIAAIVNDSVVLQGDVEKMLANIKANAVQSNQQLPDDERLRKQILDRLIAESIQMQIADKRGIKITDESLDAAIADIAMRNGISVGEMQAHLESQGISYSSYRAQVRKDIKLNQVQSIELGKKIRIPDAEVESLAKQISAQNIDRYEVNLSHILIALPQNPSALEESDGLELAIEIINQVKNGGDFAKLAYTYSADAQALDGGQMGWGKVEELPPFFAEKLTSPTKGQIIGPLRSPIGYHILKVNDARSTKQVLNVTEVNARHILVKTSPVFNAEQARAKLKDIADQIKAGTLTFEQAAKQYSEDPGSAQKGGELGWSNVNAYDPGFADGLLRLSKNQLSEPIESSFGFHLIELLDKRSTDKTEEGYKDRAREIIFNRKLAQEAQMWERQLRAGAYIKITDGYVKE</sequence>
<evidence type="ECO:0000256" key="2">
    <source>
        <dbReference type="ARBA" id="ARBA00022737"/>
    </source>
</evidence>
<dbReference type="InterPro" id="IPR046357">
    <property type="entry name" value="PPIase_dom_sf"/>
</dbReference>
<dbReference type="GO" id="GO:0043165">
    <property type="term" value="P:Gram-negative-bacterium-type cell outer membrane assembly"/>
    <property type="evidence" value="ECO:0007669"/>
    <property type="project" value="InterPro"/>
</dbReference>
<comment type="subcellular location">
    <subcellularLocation>
        <location evidence="7">Periplasm</location>
    </subcellularLocation>
    <text evidence="7">Is capable of associating with the outer membrane.</text>
</comment>
<dbReference type="PANTHER" id="PTHR47637:SF1">
    <property type="entry name" value="CHAPERONE SURA"/>
    <property type="match status" value="1"/>
</dbReference>
<reference evidence="10" key="1">
    <citation type="submission" date="2016-10" db="EMBL/GenBank/DDBJ databases">
        <authorList>
            <person name="Varghese N."/>
            <person name="Submissions S."/>
        </authorList>
    </citation>
    <scope>NUCLEOTIDE SEQUENCE [LARGE SCALE GENOMIC DNA]</scope>
    <source>
        <strain evidence="10">DSM 18579</strain>
    </source>
</reference>
<keyword evidence="6 7" id="KW-0413">Isomerase</keyword>
<dbReference type="Gene3D" id="3.10.50.40">
    <property type="match status" value="2"/>
</dbReference>
<keyword evidence="4 7" id="KW-0697">Rotamase</keyword>
<protein>
    <recommendedName>
        <fullName evidence="7">Chaperone SurA</fullName>
    </recommendedName>
    <alternativeName>
        <fullName evidence="7">Peptidyl-prolyl cis-trans isomerase SurA</fullName>
        <shortName evidence="7">PPIase SurA</shortName>
        <ecNumber evidence="7">5.2.1.8</ecNumber>
    </alternativeName>
    <alternativeName>
        <fullName evidence="7">Rotamase SurA</fullName>
    </alternativeName>
</protein>
<gene>
    <name evidence="7" type="primary">surA</name>
    <name evidence="9" type="ORF">SAMN02583745_00860</name>
</gene>
<comment type="domain">
    <text evidence="7">The PPIase activity resides only in the second parvulin domain. The N-terminal region and the C-terminal tail are necessary and sufficient for the chaperone activity of SurA. The PPIase activity is dispensable for SurA to function as a chaperone. The N-terminal region and the C-terminal tail are also required for porin recognition.</text>
</comment>
<evidence type="ECO:0000256" key="6">
    <source>
        <dbReference type="ARBA" id="ARBA00023235"/>
    </source>
</evidence>
<dbReference type="PANTHER" id="PTHR47637">
    <property type="entry name" value="CHAPERONE SURA"/>
    <property type="match status" value="1"/>
</dbReference>
<dbReference type="InterPro" id="IPR027304">
    <property type="entry name" value="Trigger_fact/SurA_dom_sf"/>
</dbReference>
<dbReference type="EC" id="5.2.1.8" evidence="7"/>
<dbReference type="GO" id="GO:0030288">
    <property type="term" value="C:outer membrane-bounded periplasmic space"/>
    <property type="evidence" value="ECO:0007669"/>
    <property type="project" value="InterPro"/>
</dbReference>
<dbReference type="OrthoDB" id="14196at2"/>
<evidence type="ECO:0000313" key="9">
    <source>
        <dbReference type="EMBL" id="SES91120.1"/>
    </source>
</evidence>
<comment type="catalytic activity">
    <reaction evidence="7">
        <text>[protein]-peptidylproline (omega=180) = [protein]-peptidylproline (omega=0)</text>
        <dbReference type="Rhea" id="RHEA:16237"/>
        <dbReference type="Rhea" id="RHEA-COMP:10747"/>
        <dbReference type="Rhea" id="RHEA-COMP:10748"/>
        <dbReference type="ChEBI" id="CHEBI:83833"/>
        <dbReference type="ChEBI" id="CHEBI:83834"/>
        <dbReference type="EC" id="5.2.1.8"/>
    </reaction>
</comment>
<dbReference type="HAMAP" id="MF_01183">
    <property type="entry name" value="Chaperone_SurA"/>
    <property type="match status" value="1"/>
</dbReference>
<dbReference type="InterPro" id="IPR050280">
    <property type="entry name" value="OMP_Chaperone_SurA"/>
</dbReference>
<proteinExistence type="inferred from homology"/>
<keyword evidence="10" id="KW-1185">Reference proteome</keyword>
<evidence type="ECO:0000256" key="4">
    <source>
        <dbReference type="ARBA" id="ARBA00023110"/>
    </source>
</evidence>
<dbReference type="Pfam" id="PF13616">
    <property type="entry name" value="Rotamase_3"/>
    <property type="match status" value="1"/>
</dbReference>
<dbReference type="InterPro" id="IPR023058">
    <property type="entry name" value="PPIase_PpiC_CS"/>
</dbReference>
<name>A0A1I0ABL8_9GAMM</name>
<feature type="chain" id="PRO_5017491309" description="Chaperone SurA" evidence="7">
    <location>
        <begin position="25"/>
        <end position="436"/>
    </location>
</feature>
<dbReference type="AlphaFoldDB" id="A0A1I0ABL8"/>
<dbReference type="SUPFAM" id="SSF54534">
    <property type="entry name" value="FKBP-like"/>
    <property type="match status" value="2"/>
</dbReference>
<keyword evidence="1 7" id="KW-0732">Signal</keyword>
<feature type="domain" description="PpiC" evidence="8">
    <location>
        <begin position="175"/>
        <end position="276"/>
    </location>
</feature>
<dbReference type="InterPro" id="IPR000297">
    <property type="entry name" value="PPIase_PpiC"/>
</dbReference>
<dbReference type="GO" id="GO:0051082">
    <property type="term" value="F:unfolded protein binding"/>
    <property type="evidence" value="ECO:0007669"/>
    <property type="project" value="UniProtKB-UniRule"/>
</dbReference>
<evidence type="ECO:0000313" key="10">
    <source>
        <dbReference type="Proteomes" id="UP000242642"/>
    </source>
</evidence>
<keyword evidence="2 7" id="KW-0677">Repeat</keyword>
<dbReference type="InterPro" id="IPR015391">
    <property type="entry name" value="SurA_N"/>
</dbReference>
<feature type="domain" description="PpiC" evidence="8">
    <location>
        <begin position="286"/>
        <end position="386"/>
    </location>
</feature>
<dbReference type="Pfam" id="PF09312">
    <property type="entry name" value="SurA_N"/>
    <property type="match status" value="1"/>
</dbReference>
<dbReference type="PROSITE" id="PS01096">
    <property type="entry name" value="PPIC_PPIASE_1"/>
    <property type="match status" value="1"/>
</dbReference>
<organism evidence="9 10">
    <name type="scientific">Thorsellia anophelis DSM 18579</name>
    <dbReference type="NCBI Taxonomy" id="1123402"/>
    <lineage>
        <taxon>Bacteria</taxon>
        <taxon>Pseudomonadati</taxon>
        <taxon>Pseudomonadota</taxon>
        <taxon>Gammaproteobacteria</taxon>
        <taxon>Enterobacterales</taxon>
        <taxon>Thorselliaceae</taxon>
        <taxon>Thorsellia</taxon>
    </lineage>
</organism>
<dbReference type="EMBL" id="FOHV01000005">
    <property type="protein sequence ID" value="SES91120.1"/>
    <property type="molecule type" value="Genomic_DNA"/>
</dbReference>
<dbReference type="GO" id="GO:0003755">
    <property type="term" value="F:peptidyl-prolyl cis-trans isomerase activity"/>
    <property type="evidence" value="ECO:0007669"/>
    <property type="project" value="UniProtKB-UniRule"/>
</dbReference>
<dbReference type="STRING" id="1123402.SAMN02583745_00860"/>
<evidence type="ECO:0000256" key="7">
    <source>
        <dbReference type="HAMAP-Rule" id="MF_01183"/>
    </source>
</evidence>
<dbReference type="Proteomes" id="UP000242642">
    <property type="component" value="Unassembled WGS sequence"/>
</dbReference>
<accession>A0A1I0ABL8</accession>
<dbReference type="GO" id="GO:0042277">
    <property type="term" value="F:peptide binding"/>
    <property type="evidence" value="ECO:0007669"/>
    <property type="project" value="InterPro"/>
</dbReference>
<dbReference type="PROSITE" id="PS50198">
    <property type="entry name" value="PPIC_PPIASE_2"/>
    <property type="match status" value="2"/>
</dbReference>
<feature type="signal peptide" evidence="7">
    <location>
        <begin position="1"/>
        <end position="24"/>
    </location>
</feature>
<dbReference type="GO" id="GO:0006457">
    <property type="term" value="P:protein folding"/>
    <property type="evidence" value="ECO:0007669"/>
    <property type="project" value="UniProtKB-UniRule"/>
</dbReference>
<comment type="function">
    <text evidence="7">Chaperone involved in the correct folding and assembly of outer membrane proteins. Recognizes specific patterns of aromatic residues and the orientation of their side chains, which are found more frequently in integral outer membrane proteins. May act in both early periplasmic and late outer membrane-associated steps of protein maturation.</text>
</comment>